<dbReference type="AlphaFoldDB" id="A0A8T1RNM7"/>
<dbReference type="EMBL" id="CM031825">
    <property type="protein sequence ID" value="KAG6731136.1"/>
    <property type="molecule type" value="Genomic_DNA"/>
</dbReference>
<sequence length="142" mass="16159">MQWIRNLITPKTKWFCLLHPHRLPHEVSLLPHPISYPPPKPASIPIALLRPLRLPHEATTQSASQSSSSPRTHEPQGFEPTNQSHEPRIRNVEVRVPGNEGEKRNEEAPRSNLTKNIKRKHHAENLGGPEQWKKAGGREEGK</sequence>
<feature type="compositionally biased region" description="Basic and acidic residues" evidence="1">
    <location>
        <begin position="100"/>
        <end position="109"/>
    </location>
</feature>
<keyword evidence="4" id="KW-1185">Reference proteome</keyword>
<evidence type="ECO:0000313" key="2">
    <source>
        <dbReference type="EMBL" id="KAG6667672.1"/>
    </source>
</evidence>
<dbReference type="Proteomes" id="UP000811246">
    <property type="component" value="Chromosome 1"/>
</dbReference>
<feature type="region of interest" description="Disordered" evidence="1">
    <location>
        <begin position="37"/>
        <end position="142"/>
    </location>
</feature>
<evidence type="ECO:0000256" key="1">
    <source>
        <dbReference type="SAM" id="MobiDB-lite"/>
    </source>
</evidence>
<dbReference type="Proteomes" id="UP000811609">
    <property type="component" value="Chromosome 1"/>
</dbReference>
<feature type="compositionally biased region" description="Basic and acidic residues" evidence="1">
    <location>
        <begin position="131"/>
        <end position="142"/>
    </location>
</feature>
<organism evidence="2 4">
    <name type="scientific">Carya illinoinensis</name>
    <name type="common">Pecan</name>
    <dbReference type="NCBI Taxonomy" id="32201"/>
    <lineage>
        <taxon>Eukaryota</taxon>
        <taxon>Viridiplantae</taxon>
        <taxon>Streptophyta</taxon>
        <taxon>Embryophyta</taxon>
        <taxon>Tracheophyta</taxon>
        <taxon>Spermatophyta</taxon>
        <taxon>Magnoliopsida</taxon>
        <taxon>eudicotyledons</taxon>
        <taxon>Gunneridae</taxon>
        <taxon>Pentapetalae</taxon>
        <taxon>rosids</taxon>
        <taxon>fabids</taxon>
        <taxon>Fagales</taxon>
        <taxon>Juglandaceae</taxon>
        <taxon>Carya</taxon>
    </lineage>
</organism>
<reference evidence="2" key="1">
    <citation type="submission" date="2020-12" db="EMBL/GenBank/DDBJ databases">
        <title>WGS assembly of Carya illinoinensis cv. Pawnee.</title>
        <authorList>
            <person name="Platts A."/>
            <person name="Shu S."/>
            <person name="Wright S."/>
            <person name="Barry K."/>
            <person name="Edger P."/>
            <person name="Pires J.C."/>
            <person name="Schmutz J."/>
        </authorList>
    </citation>
    <scope>NUCLEOTIDE SEQUENCE</scope>
    <source>
        <tissue evidence="2">Leaf</tissue>
    </source>
</reference>
<dbReference type="EMBL" id="CM031809">
    <property type="protein sequence ID" value="KAG6667672.1"/>
    <property type="molecule type" value="Genomic_DNA"/>
</dbReference>
<reference evidence="3" key="2">
    <citation type="submission" date="2021-01" db="EMBL/GenBank/DDBJ databases">
        <authorList>
            <person name="Lovell J.T."/>
            <person name="Bentley N."/>
            <person name="Bhattarai G."/>
            <person name="Jenkins J.W."/>
            <person name="Sreedasyam A."/>
            <person name="Alarcon Y."/>
            <person name="Bock C."/>
            <person name="Boston L."/>
            <person name="Carlson J."/>
            <person name="Cervantes K."/>
            <person name="Clermont K."/>
            <person name="Krom N."/>
            <person name="Kubenka K."/>
            <person name="Mamidi S."/>
            <person name="Mattison C."/>
            <person name="Monteros M."/>
            <person name="Pisani C."/>
            <person name="Plott C."/>
            <person name="Rajasekar S."/>
            <person name="Rhein H.S."/>
            <person name="Rohla C."/>
            <person name="Song M."/>
            <person name="Hilaire R.S."/>
            <person name="Shu S."/>
            <person name="Wells L."/>
            <person name="Wang X."/>
            <person name="Webber J."/>
            <person name="Heerema R.J."/>
            <person name="Klein P."/>
            <person name="Conner P."/>
            <person name="Grauke L."/>
            <person name="Grimwood J."/>
            <person name="Schmutz J."/>
            <person name="Randall J.J."/>
        </authorList>
    </citation>
    <scope>NUCLEOTIDE SEQUENCE</scope>
    <source>
        <tissue evidence="3">Leaf</tissue>
    </source>
</reference>
<feature type="compositionally biased region" description="Low complexity" evidence="1">
    <location>
        <begin position="48"/>
        <end position="69"/>
    </location>
</feature>
<evidence type="ECO:0000313" key="3">
    <source>
        <dbReference type="EMBL" id="KAG6731136.1"/>
    </source>
</evidence>
<proteinExistence type="predicted"/>
<gene>
    <name evidence="2" type="ORF">CIPAW_01G117500</name>
    <name evidence="3" type="ORF">I3842_01G115300</name>
</gene>
<comment type="caution">
    <text evidence="2">The sequence shown here is derived from an EMBL/GenBank/DDBJ whole genome shotgun (WGS) entry which is preliminary data.</text>
</comment>
<evidence type="ECO:0000313" key="4">
    <source>
        <dbReference type="Proteomes" id="UP000811609"/>
    </source>
</evidence>
<name>A0A8T1RNM7_CARIL</name>
<accession>A0A8T1RNM7</accession>
<protein>
    <submittedName>
        <fullName evidence="2">Uncharacterized protein</fullName>
    </submittedName>
</protein>